<evidence type="ECO:0000313" key="1">
    <source>
        <dbReference type="EMBL" id="VCX15751.1"/>
    </source>
</evidence>
<feature type="non-terminal residue" evidence="1">
    <location>
        <position position="67"/>
    </location>
</feature>
<organism evidence="1 2">
    <name type="scientific">Gulo gulo</name>
    <name type="common">Wolverine</name>
    <name type="synonym">Gluton</name>
    <dbReference type="NCBI Taxonomy" id="48420"/>
    <lineage>
        <taxon>Eukaryota</taxon>
        <taxon>Metazoa</taxon>
        <taxon>Chordata</taxon>
        <taxon>Craniata</taxon>
        <taxon>Vertebrata</taxon>
        <taxon>Euteleostomi</taxon>
        <taxon>Mammalia</taxon>
        <taxon>Eutheria</taxon>
        <taxon>Laurasiatheria</taxon>
        <taxon>Carnivora</taxon>
        <taxon>Caniformia</taxon>
        <taxon>Musteloidea</taxon>
        <taxon>Mustelidae</taxon>
        <taxon>Guloninae</taxon>
        <taxon>Gulo</taxon>
    </lineage>
</organism>
<name>A0A9X9M180_GULGU</name>
<dbReference type="Proteomes" id="UP000269945">
    <property type="component" value="Unassembled WGS sequence"/>
</dbReference>
<dbReference type="EMBL" id="CYRY02035889">
    <property type="protein sequence ID" value="VCX15751.1"/>
    <property type="molecule type" value="Genomic_DNA"/>
</dbReference>
<proteinExistence type="predicted"/>
<dbReference type="InterPro" id="IPR040261">
    <property type="entry name" value="FAM240"/>
</dbReference>
<keyword evidence="2" id="KW-1185">Reference proteome</keyword>
<gene>
    <name evidence="1" type="ORF">BN2614_LOCUS4</name>
</gene>
<accession>A0A9X9M180</accession>
<reference evidence="1 2" key="1">
    <citation type="submission" date="2018-10" db="EMBL/GenBank/DDBJ databases">
        <authorList>
            <person name="Ekblom R."/>
            <person name="Jareborg N."/>
        </authorList>
    </citation>
    <scope>NUCLEOTIDE SEQUENCE [LARGE SCALE GENOMIC DNA]</scope>
    <source>
        <tissue evidence="1">Muscle</tissue>
    </source>
</reference>
<evidence type="ECO:0000313" key="2">
    <source>
        <dbReference type="Proteomes" id="UP000269945"/>
    </source>
</evidence>
<dbReference type="AlphaFoldDB" id="A0A9X9M180"/>
<dbReference type="PANTHER" id="PTHR40387:SF4">
    <property type="entry name" value="PROTEIN FAM240C"/>
    <property type="match status" value="1"/>
</dbReference>
<dbReference type="PANTHER" id="PTHR40387">
    <property type="entry name" value="PROTEIN FAM240B"/>
    <property type="match status" value="1"/>
</dbReference>
<protein>
    <submittedName>
        <fullName evidence="1">Uncharacterized protein</fullName>
    </submittedName>
</protein>
<comment type="caution">
    <text evidence="1">The sequence shown here is derived from an EMBL/GenBank/DDBJ whole genome shotgun (WGS) entry which is preliminary data.</text>
</comment>
<sequence length="67" mass="7579">MSDSHALKRPGRVAFDAGVIKKFWEEKIELHTRQLQSEAIRTHRSALDRRGWNCKTTPTSTGPATTT</sequence>